<feature type="region of interest" description="Disordered" evidence="1">
    <location>
        <begin position="113"/>
        <end position="205"/>
    </location>
</feature>
<comment type="caution">
    <text evidence="2">The sequence shown here is derived from an EMBL/GenBank/DDBJ whole genome shotgun (WGS) entry which is preliminary data.</text>
</comment>
<protein>
    <submittedName>
        <fullName evidence="2">Uncharacterized protein</fullName>
    </submittedName>
</protein>
<dbReference type="AlphaFoldDB" id="A0AAD6ZNE7"/>
<feature type="compositionally biased region" description="Basic residues" evidence="1">
    <location>
        <begin position="171"/>
        <end position="187"/>
    </location>
</feature>
<gene>
    <name evidence="2" type="ORF">DFH08DRAFT_815119</name>
</gene>
<accession>A0AAD6ZNE7</accession>
<evidence type="ECO:0000313" key="3">
    <source>
        <dbReference type="Proteomes" id="UP001218218"/>
    </source>
</evidence>
<keyword evidence="3" id="KW-1185">Reference proteome</keyword>
<sequence>MYSRCCLCCKRRKDVLDQFYDRIAFGPPKIGLKHQNRKTLSGFAYNHGSTGTECKKKSYCGLTIPNGPRTPRSPRAVLRVPVRAALELWQRRRRTRSRPPRIEVPVKLRLLAPLARTPQQGSPHDREQEEERDTADDTAGDGAGVVYRHTLRAEGFISQGSRQKMDNWTHRGSKGPQKGRGRAKAKVGGREMGGKEEERDQNEPP</sequence>
<dbReference type="Proteomes" id="UP001218218">
    <property type="component" value="Unassembled WGS sequence"/>
</dbReference>
<organism evidence="2 3">
    <name type="scientific">Mycena albidolilacea</name>
    <dbReference type="NCBI Taxonomy" id="1033008"/>
    <lineage>
        <taxon>Eukaryota</taxon>
        <taxon>Fungi</taxon>
        <taxon>Dikarya</taxon>
        <taxon>Basidiomycota</taxon>
        <taxon>Agaricomycotina</taxon>
        <taxon>Agaricomycetes</taxon>
        <taxon>Agaricomycetidae</taxon>
        <taxon>Agaricales</taxon>
        <taxon>Marasmiineae</taxon>
        <taxon>Mycenaceae</taxon>
        <taxon>Mycena</taxon>
    </lineage>
</organism>
<feature type="compositionally biased region" description="Acidic residues" evidence="1">
    <location>
        <begin position="130"/>
        <end position="139"/>
    </location>
</feature>
<evidence type="ECO:0000256" key="1">
    <source>
        <dbReference type="SAM" id="MobiDB-lite"/>
    </source>
</evidence>
<name>A0AAD6ZNE7_9AGAR</name>
<dbReference type="EMBL" id="JARIHO010000036">
    <property type="protein sequence ID" value="KAJ7331038.1"/>
    <property type="molecule type" value="Genomic_DNA"/>
</dbReference>
<evidence type="ECO:0000313" key="2">
    <source>
        <dbReference type="EMBL" id="KAJ7331038.1"/>
    </source>
</evidence>
<proteinExistence type="predicted"/>
<feature type="compositionally biased region" description="Basic and acidic residues" evidence="1">
    <location>
        <begin position="188"/>
        <end position="205"/>
    </location>
</feature>
<reference evidence="2" key="1">
    <citation type="submission" date="2023-03" db="EMBL/GenBank/DDBJ databases">
        <title>Massive genome expansion in bonnet fungi (Mycena s.s.) driven by repeated elements and novel gene families across ecological guilds.</title>
        <authorList>
            <consortium name="Lawrence Berkeley National Laboratory"/>
            <person name="Harder C.B."/>
            <person name="Miyauchi S."/>
            <person name="Viragh M."/>
            <person name="Kuo A."/>
            <person name="Thoen E."/>
            <person name="Andreopoulos B."/>
            <person name="Lu D."/>
            <person name="Skrede I."/>
            <person name="Drula E."/>
            <person name="Henrissat B."/>
            <person name="Morin E."/>
            <person name="Kohler A."/>
            <person name="Barry K."/>
            <person name="LaButti K."/>
            <person name="Morin E."/>
            <person name="Salamov A."/>
            <person name="Lipzen A."/>
            <person name="Mereny Z."/>
            <person name="Hegedus B."/>
            <person name="Baldrian P."/>
            <person name="Stursova M."/>
            <person name="Weitz H."/>
            <person name="Taylor A."/>
            <person name="Grigoriev I.V."/>
            <person name="Nagy L.G."/>
            <person name="Martin F."/>
            <person name="Kauserud H."/>
        </authorList>
    </citation>
    <scope>NUCLEOTIDE SEQUENCE</scope>
    <source>
        <strain evidence="2">CBHHK002</strain>
    </source>
</reference>